<sequence>MTFTDVLALGLGHPGEERAQRRPMPGRVVDALQRAGQQLQFDVVMTQFFGDGQQLGGASAQAFHLVPGEDHPLMRDSLFDGARVFHRLEELRPHLTRVLIFSEKIGSQPASCRASSWLCSSC</sequence>
<dbReference type="EMBL" id="JAMZEB010000001">
    <property type="protein sequence ID" value="MCP2353575.1"/>
    <property type="molecule type" value="Genomic_DNA"/>
</dbReference>
<keyword evidence="2" id="KW-1185">Reference proteome</keyword>
<name>A0A9X2JZB8_9ACTN</name>
<accession>A0A9X2JZB8</accession>
<dbReference type="AlphaFoldDB" id="A0A9X2JZB8"/>
<comment type="caution">
    <text evidence="1">The sequence shown here is derived from an EMBL/GenBank/DDBJ whole genome shotgun (WGS) entry which is preliminary data.</text>
</comment>
<gene>
    <name evidence="1" type="ORF">HD597_000595</name>
</gene>
<dbReference type="Proteomes" id="UP001139648">
    <property type="component" value="Unassembled WGS sequence"/>
</dbReference>
<reference evidence="1" key="1">
    <citation type="submission" date="2022-06" db="EMBL/GenBank/DDBJ databases">
        <title>Sequencing the genomes of 1000 actinobacteria strains.</title>
        <authorList>
            <person name="Klenk H.-P."/>
        </authorList>
    </citation>
    <scope>NUCLEOTIDE SEQUENCE</scope>
    <source>
        <strain evidence="1">DSM 46694</strain>
    </source>
</reference>
<proteinExistence type="predicted"/>
<evidence type="ECO:0000313" key="2">
    <source>
        <dbReference type="Proteomes" id="UP001139648"/>
    </source>
</evidence>
<evidence type="ECO:0000313" key="1">
    <source>
        <dbReference type="EMBL" id="MCP2353575.1"/>
    </source>
</evidence>
<protein>
    <submittedName>
        <fullName evidence="1">Uncharacterized protein</fullName>
    </submittedName>
</protein>
<organism evidence="1 2">
    <name type="scientific">Nonomuraea thailandensis</name>
    <dbReference type="NCBI Taxonomy" id="1188745"/>
    <lineage>
        <taxon>Bacteria</taxon>
        <taxon>Bacillati</taxon>
        <taxon>Actinomycetota</taxon>
        <taxon>Actinomycetes</taxon>
        <taxon>Streptosporangiales</taxon>
        <taxon>Streptosporangiaceae</taxon>
        <taxon>Nonomuraea</taxon>
    </lineage>
</organism>